<dbReference type="GO" id="GO:0000155">
    <property type="term" value="F:phosphorelay sensor kinase activity"/>
    <property type="evidence" value="ECO:0007669"/>
    <property type="project" value="InterPro"/>
</dbReference>
<dbReference type="InterPro" id="IPR000014">
    <property type="entry name" value="PAS"/>
</dbReference>
<feature type="domain" description="PAS" evidence="10">
    <location>
        <begin position="328"/>
        <end position="374"/>
    </location>
</feature>
<dbReference type="SMART" id="SM00387">
    <property type="entry name" value="HATPase_c"/>
    <property type="match status" value="1"/>
</dbReference>
<dbReference type="InterPro" id="IPR036890">
    <property type="entry name" value="HATPase_C_sf"/>
</dbReference>
<dbReference type="SUPFAM" id="SSF47384">
    <property type="entry name" value="Homodimeric domain of signal transducing histidine kinase"/>
    <property type="match status" value="1"/>
</dbReference>
<dbReference type="InterPro" id="IPR029016">
    <property type="entry name" value="GAF-like_dom_sf"/>
</dbReference>
<comment type="caution">
    <text evidence="11">The sequence shown here is derived from an EMBL/GenBank/DDBJ whole genome shotgun (WGS) entry which is preliminary data.</text>
</comment>
<dbReference type="Proteomes" id="UP000220527">
    <property type="component" value="Unassembled WGS sequence"/>
</dbReference>
<dbReference type="OrthoDB" id="135015at2"/>
<dbReference type="NCBIfam" id="TIGR00229">
    <property type="entry name" value="sensory_box"/>
    <property type="match status" value="1"/>
</dbReference>
<evidence type="ECO:0000259" key="10">
    <source>
        <dbReference type="PROSITE" id="PS50112"/>
    </source>
</evidence>
<dbReference type="InterPro" id="IPR003661">
    <property type="entry name" value="HisK_dim/P_dom"/>
</dbReference>
<feature type="domain" description="Response regulatory" evidence="9">
    <location>
        <begin position="31"/>
        <end position="147"/>
    </location>
</feature>
<dbReference type="Pfam" id="PF00512">
    <property type="entry name" value="HisKA"/>
    <property type="match status" value="1"/>
</dbReference>
<dbReference type="InterPro" id="IPR005467">
    <property type="entry name" value="His_kinase_dom"/>
</dbReference>
<dbReference type="InterPro" id="IPR001610">
    <property type="entry name" value="PAC"/>
</dbReference>
<dbReference type="Gene3D" id="3.30.450.40">
    <property type="match status" value="1"/>
</dbReference>
<dbReference type="Gene3D" id="3.40.50.2300">
    <property type="match status" value="1"/>
</dbReference>
<evidence type="ECO:0000313" key="12">
    <source>
        <dbReference type="Proteomes" id="UP000220527"/>
    </source>
</evidence>
<keyword evidence="3 7" id="KW-0597">Phosphoprotein</keyword>
<gene>
    <name evidence="11" type="ORF">CJ255_21530</name>
</gene>
<dbReference type="Pfam" id="PF02518">
    <property type="entry name" value="HATPase_c"/>
    <property type="match status" value="1"/>
</dbReference>
<evidence type="ECO:0000259" key="8">
    <source>
        <dbReference type="PROSITE" id="PS50109"/>
    </source>
</evidence>
<dbReference type="SMART" id="SM00388">
    <property type="entry name" value="HisKA"/>
    <property type="match status" value="1"/>
</dbReference>
<dbReference type="InterPro" id="IPR035965">
    <property type="entry name" value="PAS-like_dom_sf"/>
</dbReference>
<evidence type="ECO:0000256" key="3">
    <source>
        <dbReference type="ARBA" id="ARBA00022553"/>
    </source>
</evidence>
<protein>
    <recommendedName>
        <fullName evidence="2">histidine kinase</fullName>
        <ecNumber evidence="2">2.7.13.3</ecNumber>
    </recommendedName>
</protein>
<sequence>MPLVRWVVSRMCGALATAWLYRRISMVPSGSVLIVDDDPVIQQLMVVVLQEQGYRVLTADTGTRALDLAKAQLPDLILLDVLLPDIHGMDVCRQLRTEPRLAEVPVIMITALHDAEARLQSLHAGADDFITKPVDFLELRARVASILRLNRYRRLLEERTQRQRAEEEILRRNRDLSLLNEFIVSTAVPLRQASQIEPALTEACRVLVDGIDLKAAQAHIEPKYMVNALNHRFSAQVLHPRMHPHMMTYNLTPSLSMPILIKGKPQGLIALYDDAGREFAPPELALVQSLAGALGQAIETVLLNQQLQYHVNSLETIVATRTYELQVERDRTQAILEALGEAVLVTDADGIISYANPAAIALTGHSHDELLGRSWTMIQGHGEGAEFELDHLIHEHIAAGQVWRGDLRGLRKDGTGYDMELTVAPLFDLHHTGELAGMVSIQRDITLVRAAERMKAHFISNVSHELRTPLSIIALHSGNLDTLYDRLNDERRKHLIREVRFQTALLDDLIGDVLELSRMDSGQLPIQSEALDLGRLLQGELERLQPLAKRKQLHCELAISEDVIVQGDQGQLRQCMRNLISNAIKYTSEGGTIRCECRMLETASVDSEAWPGLGEAGSSHYAGVRVVDSGLGISAEHLPHLFTRFYRVENQSRVPGTGLGLAITQELISRHGGWTGVASTPGVGSIFAFYLPQDSA</sequence>
<comment type="catalytic activity">
    <reaction evidence="1">
        <text>ATP + protein L-histidine = ADP + protein N-phospho-L-histidine.</text>
        <dbReference type="EC" id="2.7.13.3"/>
    </reaction>
</comment>
<keyword evidence="5" id="KW-0418">Kinase</keyword>
<dbReference type="SMART" id="SM00065">
    <property type="entry name" value="GAF"/>
    <property type="match status" value="1"/>
</dbReference>
<dbReference type="Gene3D" id="1.10.287.130">
    <property type="match status" value="1"/>
</dbReference>
<dbReference type="PROSITE" id="PS50112">
    <property type="entry name" value="PAS"/>
    <property type="match status" value="1"/>
</dbReference>
<dbReference type="SMART" id="SM00091">
    <property type="entry name" value="PAS"/>
    <property type="match status" value="1"/>
</dbReference>
<dbReference type="InterPro" id="IPR003594">
    <property type="entry name" value="HATPase_dom"/>
</dbReference>
<evidence type="ECO:0000313" key="11">
    <source>
        <dbReference type="EMBL" id="PDV99453.1"/>
    </source>
</evidence>
<dbReference type="PANTHER" id="PTHR43547:SF2">
    <property type="entry name" value="HYBRID SIGNAL TRANSDUCTION HISTIDINE KINASE C"/>
    <property type="match status" value="1"/>
</dbReference>
<dbReference type="AlphaFoldDB" id="A0A2A6RD01"/>
<keyword evidence="12" id="KW-1185">Reference proteome</keyword>
<dbReference type="SUPFAM" id="SSF52172">
    <property type="entry name" value="CheY-like"/>
    <property type="match status" value="1"/>
</dbReference>
<dbReference type="InterPro" id="IPR001789">
    <property type="entry name" value="Sig_transdc_resp-reg_receiver"/>
</dbReference>
<accession>A0A2A6RD01</accession>
<dbReference type="EC" id="2.7.13.3" evidence="2"/>
<dbReference type="SUPFAM" id="SSF55781">
    <property type="entry name" value="GAF domain-like"/>
    <property type="match status" value="1"/>
</dbReference>
<proteinExistence type="predicted"/>
<dbReference type="CDD" id="cd00130">
    <property type="entry name" value="PAS"/>
    <property type="match status" value="1"/>
</dbReference>
<dbReference type="EMBL" id="NQWI01000226">
    <property type="protein sequence ID" value="PDV99453.1"/>
    <property type="molecule type" value="Genomic_DNA"/>
</dbReference>
<feature type="modified residue" description="4-aspartylphosphate" evidence="7">
    <location>
        <position position="80"/>
    </location>
</feature>
<evidence type="ECO:0000256" key="7">
    <source>
        <dbReference type="PROSITE-ProRule" id="PRU00169"/>
    </source>
</evidence>
<dbReference type="PANTHER" id="PTHR43547">
    <property type="entry name" value="TWO-COMPONENT HISTIDINE KINASE"/>
    <property type="match status" value="1"/>
</dbReference>
<dbReference type="Gene3D" id="3.30.565.10">
    <property type="entry name" value="Histidine kinase-like ATPase, C-terminal domain"/>
    <property type="match status" value="1"/>
</dbReference>
<dbReference type="Pfam" id="PF00072">
    <property type="entry name" value="Response_reg"/>
    <property type="match status" value="1"/>
</dbReference>
<dbReference type="FunFam" id="3.30.565.10:FF:000006">
    <property type="entry name" value="Sensor histidine kinase WalK"/>
    <property type="match status" value="1"/>
</dbReference>
<evidence type="ECO:0000256" key="4">
    <source>
        <dbReference type="ARBA" id="ARBA00022679"/>
    </source>
</evidence>
<organism evidence="11 12">
    <name type="scientific">Candidatus Viridilinea mediisalina</name>
    <dbReference type="NCBI Taxonomy" id="2024553"/>
    <lineage>
        <taxon>Bacteria</taxon>
        <taxon>Bacillati</taxon>
        <taxon>Chloroflexota</taxon>
        <taxon>Chloroflexia</taxon>
        <taxon>Chloroflexales</taxon>
        <taxon>Chloroflexineae</taxon>
        <taxon>Oscillochloridaceae</taxon>
        <taxon>Candidatus Viridilinea</taxon>
    </lineage>
</organism>
<dbReference type="InterPro" id="IPR036097">
    <property type="entry name" value="HisK_dim/P_sf"/>
</dbReference>
<dbReference type="SMART" id="SM00448">
    <property type="entry name" value="REC"/>
    <property type="match status" value="1"/>
</dbReference>
<evidence type="ECO:0000259" key="9">
    <source>
        <dbReference type="PROSITE" id="PS50110"/>
    </source>
</evidence>
<evidence type="ECO:0000256" key="5">
    <source>
        <dbReference type="ARBA" id="ARBA00022777"/>
    </source>
</evidence>
<feature type="domain" description="Histidine kinase" evidence="8">
    <location>
        <begin position="461"/>
        <end position="695"/>
    </location>
</feature>
<dbReference type="CDD" id="cd00082">
    <property type="entry name" value="HisKA"/>
    <property type="match status" value="1"/>
</dbReference>
<evidence type="ECO:0000256" key="1">
    <source>
        <dbReference type="ARBA" id="ARBA00000085"/>
    </source>
</evidence>
<dbReference type="Pfam" id="PF13426">
    <property type="entry name" value="PAS_9"/>
    <property type="match status" value="1"/>
</dbReference>
<dbReference type="SUPFAM" id="SSF55874">
    <property type="entry name" value="ATPase domain of HSP90 chaperone/DNA topoisomerase II/histidine kinase"/>
    <property type="match status" value="1"/>
</dbReference>
<keyword evidence="4" id="KW-0808">Transferase</keyword>
<dbReference type="Pfam" id="PF01590">
    <property type="entry name" value="GAF"/>
    <property type="match status" value="1"/>
</dbReference>
<dbReference type="InterPro" id="IPR011006">
    <property type="entry name" value="CheY-like_superfamily"/>
</dbReference>
<reference evidence="12" key="1">
    <citation type="submission" date="2017-08" db="EMBL/GenBank/DDBJ databases">
        <authorList>
            <person name="Grouzdev D.S."/>
            <person name="Gaisin V.A."/>
            <person name="Rysina M.S."/>
            <person name="Gorlenko V.M."/>
        </authorList>
    </citation>
    <scope>NUCLEOTIDE SEQUENCE [LARGE SCALE GENOMIC DNA]</scope>
    <source>
        <strain evidence="12">Kir15-3F</strain>
    </source>
</reference>
<dbReference type="InterPro" id="IPR004358">
    <property type="entry name" value="Sig_transdc_His_kin-like_C"/>
</dbReference>
<keyword evidence="6" id="KW-0902">Two-component regulatory system</keyword>
<dbReference type="SMART" id="SM00086">
    <property type="entry name" value="PAC"/>
    <property type="match status" value="1"/>
</dbReference>
<dbReference type="PRINTS" id="PR00344">
    <property type="entry name" value="BCTRLSENSOR"/>
</dbReference>
<evidence type="ECO:0000256" key="6">
    <source>
        <dbReference type="ARBA" id="ARBA00023012"/>
    </source>
</evidence>
<name>A0A2A6RD01_9CHLR</name>
<dbReference type="Gene3D" id="3.30.450.20">
    <property type="entry name" value="PAS domain"/>
    <property type="match status" value="1"/>
</dbReference>
<dbReference type="PROSITE" id="PS50109">
    <property type="entry name" value="HIS_KIN"/>
    <property type="match status" value="1"/>
</dbReference>
<dbReference type="InterPro" id="IPR003018">
    <property type="entry name" value="GAF"/>
</dbReference>
<evidence type="ECO:0000256" key="2">
    <source>
        <dbReference type="ARBA" id="ARBA00012438"/>
    </source>
</evidence>
<dbReference type="SUPFAM" id="SSF55785">
    <property type="entry name" value="PYP-like sensor domain (PAS domain)"/>
    <property type="match status" value="1"/>
</dbReference>
<dbReference type="PROSITE" id="PS50110">
    <property type="entry name" value="RESPONSE_REGULATORY"/>
    <property type="match status" value="1"/>
</dbReference>